<reference evidence="1 2" key="2">
    <citation type="submission" date="2014-05" db="EMBL/GenBank/DDBJ databases">
        <title>Draft genome sequence of Halobacillus karajensis HK-03.</title>
        <authorList>
            <person name="Khelaifia S."/>
            <person name="Croce O."/>
            <person name="Lagier J.C."/>
            <person name="Raoult D."/>
        </authorList>
    </citation>
    <scope>NUCLEOTIDE SEQUENCE [LARGE SCALE GENOMIC DNA]</scope>
    <source>
        <strain evidence="1 2">HD-03</strain>
    </source>
</reference>
<sequence length="94" mass="11363">MGFFNLLFSVHSGIKNGSKDLSPPDWKYKDLRTTPYLYGSDYLSELHDSAKEDWQRNDVYNHMVRYDVHDKYDKETGYYAGYEKVRRKHFRSKR</sequence>
<name>A0A059NUX3_9BACI</name>
<comment type="caution">
    <text evidence="1">The sequence shown here is derived from an EMBL/GenBank/DDBJ whole genome shotgun (WGS) entry which is preliminary data.</text>
</comment>
<evidence type="ECO:0000313" key="1">
    <source>
        <dbReference type="EMBL" id="CDQ22549.1"/>
    </source>
</evidence>
<protein>
    <submittedName>
        <fullName evidence="1">Uncharacterized protein</fullName>
    </submittedName>
</protein>
<keyword evidence="2" id="KW-1185">Reference proteome</keyword>
<evidence type="ECO:0000313" key="2">
    <source>
        <dbReference type="Proteomes" id="UP000028868"/>
    </source>
</evidence>
<reference evidence="2" key="1">
    <citation type="submission" date="2014-03" db="EMBL/GenBank/DDBJ databases">
        <authorList>
            <person name="Urmite Genomes U."/>
        </authorList>
    </citation>
    <scope>NUCLEOTIDE SEQUENCE [LARGE SCALE GENOMIC DNA]</scope>
    <source>
        <strain evidence="2">HD-03</strain>
    </source>
</reference>
<dbReference type="RefSeq" id="WP_035505915.1">
    <property type="nucleotide sequence ID" value="NZ_CCDI010000001.1"/>
</dbReference>
<dbReference type="EMBL" id="CCDI010000001">
    <property type="protein sequence ID" value="CDQ22549.1"/>
    <property type="molecule type" value="Genomic_DNA"/>
</dbReference>
<dbReference type="AlphaFoldDB" id="A0A059NUX3"/>
<dbReference type="Proteomes" id="UP000028868">
    <property type="component" value="Unassembled WGS sequence"/>
</dbReference>
<organism evidence="1 2">
    <name type="scientific">Halobacillus karajensis</name>
    <dbReference type="NCBI Taxonomy" id="195088"/>
    <lineage>
        <taxon>Bacteria</taxon>
        <taxon>Bacillati</taxon>
        <taxon>Bacillota</taxon>
        <taxon>Bacilli</taxon>
        <taxon>Bacillales</taxon>
        <taxon>Bacillaceae</taxon>
        <taxon>Halobacillus</taxon>
    </lineage>
</organism>
<proteinExistence type="predicted"/>
<accession>A0A059NUX3</accession>
<gene>
    <name evidence="1" type="ORF">BN983_00762</name>
</gene>